<evidence type="ECO:0000259" key="7">
    <source>
        <dbReference type="Pfam" id="PF09182"/>
    </source>
</evidence>
<dbReference type="InterPro" id="IPR029057">
    <property type="entry name" value="PRTase-like"/>
</dbReference>
<comment type="similarity">
    <text evidence="5">Belongs to the purine/pyrimidine phosphoribosyltransferase family. PurR subfamily.</text>
</comment>
<feature type="domain" description="Phosphoribosyltransferase" evidence="6">
    <location>
        <begin position="109"/>
        <end position="258"/>
    </location>
</feature>
<dbReference type="Gene3D" id="1.10.10.10">
    <property type="entry name" value="Winged helix-like DNA-binding domain superfamily/Winged helix DNA-binding domain"/>
    <property type="match status" value="1"/>
</dbReference>
<dbReference type="Proteomes" id="UP000065807">
    <property type="component" value="Chromosome"/>
</dbReference>
<dbReference type="Pfam" id="PF09182">
    <property type="entry name" value="PuR_N"/>
    <property type="match status" value="1"/>
</dbReference>
<dbReference type="GO" id="GO:0045892">
    <property type="term" value="P:negative regulation of DNA-templated transcription"/>
    <property type="evidence" value="ECO:0007669"/>
    <property type="project" value="InterPro"/>
</dbReference>
<keyword evidence="9" id="KW-1185">Reference proteome</keyword>
<sequence>MRRSQRVVALTRRLIEEPGRWWNLDDLATEFGAAKSSLSEDVALVREVLAAEGAGVVESRVGAGGGIRFLPLMTAGEATELANELCRRLTDPRRILAGGFLYLGDLVADPVLLERIGRLFATLFRDRGPEAVMTVEARGIPIALMTARALRVPLVMVRRSARLSEGPVVTMNYLSSSGARVETMTLAKKALEGVHRLLIVDDFMRNGGSARGLVDLAREFEVEPVGVGVLIETAEPAEKRLKEYVAVALIEQVDVDERRVRVRMSPRLPGCPPAAAAGTSRLA</sequence>
<evidence type="ECO:0000259" key="6">
    <source>
        <dbReference type="Pfam" id="PF00156"/>
    </source>
</evidence>
<dbReference type="AlphaFoldDB" id="A0A0K2SQK7"/>
<dbReference type="EMBL" id="AP014924">
    <property type="protein sequence ID" value="BAS29410.1"/>
    <property type="molecule type" value="Genomic_DNA"/>
</dbReference>
<comment type="subunit">
    <text evidence="1">Homodimer.</text>
</comment>
<dbReference type="SUPFAM" id="SSF53271">
    <property type="entry name" value="PRTase-like"/>
    <property type="match status" value="1"/>
</dbReference>
<dbReference type="OrthoDB" id="4213751at2"/>
<dbReference type="GO" id="GO:0045982">
    <property type="term" value="P:negative regulation of purine nucleobase metabolic process"/>
    <property type="evidence" value="ECO:0007669"/>
    <property type="project" value="InterPro"/>
</dbReference>
<proteinExistence type="inferred from homology"/>
<dbReference type="CDD" id="cd06223">
    <property type="entry name" value="PRTases_typeI"/>
    <property type="match status" value="1"/>
</dbReference>
<gene>
    <name evidence="8" type="ORF">LIP_3602</name>
</gene>
<dbReference type="GO" id="GO:0003677">
    <property type="term" value="F:DNA binding"/>
    <property type="evidence" value="ECO:0007669"/>
    <property type="project" value="UniProtKB-KW"/>
</dbReference>
<organism evidence="8 9">
    <name type="scientific">Limnochorda pilosa</name>
    <dbReference type="NCBI Taxonomy" id="1555112"/>
    <lineage>
        <taxon>Bacteria</taxon>
        <taxon>Bacillati</taxon>
        <taxon>Bacillota</taxon>
        <taxon>Limnochordia</taxon>
        <taxon>Limnochordales</taxon>
        <taxon>Limnochordaceae</taxon>
        <taxon>Limnochorda</taxon>
    </lineage>
</organism>
<dbReference type="InterPro" id="IPR015265">
    <property type="entry name" value="PuR_N"/>
</dbReference>
<dbReference type="RefSeq" id="WP_082726507.1">
    <property type="nucleotide sequence ID" value="NZ_AP014924.1"/>
</dbReference>
<dbReference type="PANTHER" id="PTHR43864:SF2">
    <property type="entry name" value="PUR OPERON REPRESSOR"/>
    <property type="match status" value="1"/>
</dbReference>
<dbReference type="PANTHER" id="PTHR43864">
    <property type="entry name" value="HYPOXANTHINE/GUANINE PHOSPHORIBOSYLTRANSFERASE"/>
    <property type="match status" value="1"/>
</dbReference>
<reference evidence="9" key="1">
    <citation type="submission" date="2015-07" db="EMBL/GenBank/DDBJ databases">
        <title>Complete genome sequence and phylogenetic analysis of Limnochorda pilosa.</title>
        <authorList>
            <person name="Watanabe M."/>
            <person name="Kojima H."/>
            <person name="Fukui M."/>
        </authorList>
    </citation>
    <scope>NUCLEOTIDE SEQUENCE [LARGE SCALE GENOMIC DNA]</scope>
    <source>
        <strain evidence="9">HC45</strain>
    </source>
</reference>
<accession>A0A0K2SQK7</accession>
<dbReference type="InterPro" id="IPR036388">
    <property type="entry name" value="WH-like_DNA-bd_sf"/>
</dbReference>
<keyword evidence="3" id="KW-0238">DNA-binding</keyword>
<dbReference type="SUPFAM" id="SSF46785">
    <property type="entry name" value="Winged helix' DNA-binding domain"/>
    <property type="match status" value="1"/>
</dbReference>
<dbReference type="NCBIfam" id="TIGR01743">
    <property type="entry name" value="purR_Bsub"/>
    <property type="match status" value="1"/>
</dbReference>
<keyword evidence="2" id="KW-0805">Transcription regulation</keyword>
<dbReference type="STRING" id="1555112.LIP_3602"/>
<dbReference type="Gene3D" id="3.40.50.2020">
    <property type="match status" value="1"/>
</dbReference>
<dbReference type="KEGG" id="lpil:LIP_3602"/>
<dbReference type="InterPro" id="IPR000836">
    <property type="entry name" value="PRTase_dom"/>
</dbReference>
<dbReference type="InterPro" id="IPR010078">
    <property type="entry name" value="PurR_Bsub"/>
</dbReference>
<keyword evidence="4" id="KW-0804">Transcription</keyword>
<name>A0A0K2SQK7_LIMPI</name>
<evidence type="ECO:0000313" key="8">
    <source>
        <dbReference type="EMBL" id="BAS29410.1"/>
    </source>
</evidence>
<reference evidence="9" key="2">
    <citation type="journal article" date="2016" name="Int. J. Syst. Evol. Microbiol.">
        <title>Complete genome sequence and cell structure of Limnochorda pilosa, a Gram-negative spore-former within the phylum Firmicutes.</title>
        <authorList>
            <person name="Watanabe M."/>
            <person name="Kojima H."/>
            <person name="Fukui M."/>
        </authorList>
    </citation>
    <scope>NUCLEOTIDE SEQUENCE [LARGE SCALE GENOMIC DNA]</scope>
    <source>
        <strain evidence="9">HC45</strain>
    </source>
</reference>
<evidence type="ECO:0000256" key="3">
    <source>
        <dbReference type="ARBA" id="ARBA00023125"/>
    </source>
</evidence>
<evidence type="ECO:0000313" key="9">
    <source>
        <dbReference type="Proteomes" id="UP000065807"/>
    </source>
</evidence>
<evidence type="ECO:0000256" key="2">
    <source>
        <dbReference type="ARBA" id="ARBA00023015"/>
    </source>
</evidence>
<dbReference type="Pfam" id="PF00156">
    <property type="entry name" value="Pribosyltran"/>
    <property type="match status" value="1"/>
</dbReference>
<dbReference type="InterPro" id="IPR050118">
    <property type="entry name" value="Pur/Pyrimidine_PRTase"/>
</dbReference>
<evidence type="ECO:0000256" key="5">
    <source>
        <dbReference type="ARBA" id="ARBA00049656"/>
    </source>
</evidence>
<evidence type="ECO:0000256" key="1">
    <source>
        <dbReference type="ARBA" id="ARBA00011738"/>
    </source>
</evidence>
<evidence type="ECO:0000256" key="4">
    <source>
        <dbReference type="ARBA" id="ARBA00023163"/>
    </source>
</evidence>
<feature type="domain" description="Bacterial purine repressor N-terminal" evidence="7">
    <location>
        <begin position="2"/>
        <end position="71"/>
    </location>
</feature>
<protein>
    <submittedName>
        <fullName evidence="8">LacI family transcriptional regulator</fullName>
    </submittedName>
</protein>
<dbReference type="InterPro" id="IPR036390">
    <property type="entry name" value="WH_DNA-bd_sf"/>
</dbReference>